<organism evidence="1">
    <name type="scientific">Arundo donax</name>
    <name type="common">Giant reed</name>
    <name type="synonym">Donax arundinaceus</name>
    <dbReference type="NCBI Taxonomy" id="35708"/>
    <lineage>
        <taxon>Eukaryota</taxon>
        <taxon>Viridiplantae</taxon>
        <taxon>Streptophyta</taxon>
        <taxon>Embryophyta</taxon>
        <taxon>Tracheophyta</taxon>
        <taxon>Spermatophyta</taxon>
        <taxon>Magnoliopsida</taxon>
        <taxon>Liliopsida</taxon>
        <taxon>Poales</taxon>
        <taxon>Poaceae</taxon>
        <taxon>PACMAD clade</taxon>
        <taxon>Arundinoideae</taxon>
        <taxon>Arundineae</taxon>
        <taxon>Arundo</taxon>
    </lineage>
</organism>
<accession>A0A0A8ZXG5</accession>
<evidence type="ECO:0000313" key="1">
    <source>
        <dbReference type="EMBL" id="JAD44049.1"/>
    </source>
</evidence>
<dbReference type="EMBL" id="GBRH01253846">
    <property type="protein sequence ID" value="JAD44049.1"/>
    <property type="molecule type" value="Transcribed_RNA"/>
</dbReference>
<dbReference type="AlphaFoldDB" id="A0A0A8ZXG5"/>
<reference evidence="1" key="2">
    <citation type="journal article" date="2015" name="Data Brief">
        <title>Shoot transcriptome of the giant reed, Arundo donax.</title>
        <authorList>
            <person name="Barrero R.A."/>
            <person name="Guerrero F.D."/>
            <person name="Moolhuijzen P."/>
            <person name="Goolsby J.A."/>
            <person name="Tidwell J."/>
            <person name="Bellgard S.E."/>
            <person name="Bellgard M.I."/>
        </authorList>
    </citation>
    <scope>NUCLEOTIDE SEQUENCE</scope>
    <source>
        <tissue evidence="1">Shoot tissue taken approximately 20 cm above the soil surface</tissue>
    </source>
</reference>
<protein>
    <submittedName>
        <fullName evidence="1">Uncharacterized protein</fullName>
    </submittedName>
</protein>
<name>A0A0A8ZXG5_ARUDO</name>
<sequence length="64" mass="7574">MNRRITDQRFRLNTNKRFKHNLMRKVVNQKAPSYHQTNIMILPESHKLIIILLLSTNNFNAIGA</sequence>
<proteinExistence type="predicted"/>
<reference evidence="1" key="1">
    <citation type="submission" date="2014-09" db="EMBL/GenBank/DDBJ databases">
        <authorList>
            <person name="Magalhaes I.L.F."/>
            <person name="Oliveira U."/>
            <person name="Santos F.R."/>
            <person name="Vidigal T.H.D.A."/>
            <person name="Brescovit A.D."/>
            <person name="Santos A.J."/>
        </authorList>
    </citation>
    <scope>NUCLEOTIDE SEQUENCE</scope>
    <source>
        <tissue evidence="1">Shoot tissue taken approximately 20 cm above the soil surface</tissue>
    </source>
</reference>